<dbReference type="SUPFAM" id="SSF50978">
    <property type="entry name" value="WD40 repeat-like"/>
    <property type="match status" value="1"/>
</dbReference>
<dbReference type="OrthoDB" id="341486at2759"/>
<dbReference type="SMART" id="SM00320">
    <property type="entry name" value="WD40"/>
    <property type="match status" value="6"/>
</dbReference>
<dbReference type="STRING" id="1314781.A0A165D398"/>
<keyword evidence="2" id="KW-0853">WD repeat</keyword>
<feature type="region of interest" description="Disordered" evidence="4">
    <location>
        <begin position="504"/>
        <end position="576"/>
    </location>
</feature>
<dbReference type="Pfam" id="PF17034">
    <property type="entry name" value="zinc_ribbon_16"/>
    <property type="match status" value="1"/>
</dbReference>
<dbReference type="InterPro" id="IPR049092">
    <property type="entry name" value="MIOS_a-sol"/>
</dbReference>
<proteinExistence type="inferred from homology"/>
<feature type="domain" description="GATOR2 complex protein MIO zinc-ribbon like" evidence="5">
    <location>
        <begin position="1028"/>
        <end position="1127"/>
    </location>
</feature>
<dbReference type="InterPro" id="IPR031488">
    <property type="entry name" value="Zn_ribbon_mio"/>
</dbReference>
<feature type="compositionally biased region" description="Pro residues" evidence="4">
    <location>
        <begin position="477"/>
        <end position="490"/>
    </location>
</feature>
<dbReference type="AlphaFoldDB" id="A0A165D398"/>
<evidence type="ECO:0000313" key="8">
    <source>
        <dbReference type="Proteomes" id="UP000077266"/>
    </source>
</evidence>
<protein>
    <submittedName>
        <fullName evidence="7">WD40 repeat-like protein</fullName>
    </submittedName>
</protein>
<feature type="region of interest" description="Disordered" evidence="4">
    <location>
        <begin position="440"/>
        <end position="491"/>
    </location>
</feature>
<dbReference type="Gene3D" id="2.130.10.10">
    <property type="entry name" value="YVTN repeat-like/Quinoprotein amine dehydrogenase"/>
    <property type="match status" value="2"/>
</dbReference>
<dbReference type="PANTHER" id="PTHR16453:SF9">
    <property type="entry name" value="GATOR COMPLEX PROTEIN MIOS"/>
    <property type="match status" value="1"/>
</dbReference>
<dbReference type="Proteomes" id="UP000077266">
    <property type="component" value="Unassembled WGS sequence"/>
</dbReference>
<keyword evidence="3" id="KW-0677">Repeat</keyword>
<name>A0A165D398_EXIGL</name>
<dbReference type="InParanoid" id="A0A165D398"/>
<dbReference type="InterPro" id="IPR037593">
    <property type="entry name" value="MIOS/Sea4"/>
</dbReference>
<dbReference type="PANTHER" id="PTHR16453">
    <property type="entry name" value="WD40 DOMAIN-CONTAINING PROTEIN MIO FAMILY MEMBER"/>
    <property type="match status" value="1"/>
</dbReference>
<sequence>MSRDRKISWNPRGEPQFIVSSSAQLALYAWDESAASISHVASTADLAGLRCFSWSPTESCDDLVAVGSDSGRVELHRLSLSAPLAANAGNALFPSAPVATFALRNAASGGTSRACNAVAFSSADPNLMACGMDKSKAAQGLVVWDIETELPALGIDVLPAHVTPLPRTSAQKSGDARIVQLHAPTEGVTSLSFLPHSSRLLTAAVNSRWMRLYDLRTAQSVNGTLPRQGLCKSISDVVVDPLDACRIASVGDDTVVRIWDCRNLALPMLTFSEREALGDGARARGGGAAVTGIEFSPSRRGLFASLERDASVVRFWDIVSGESVSAEHNITPDALPKRWRWASSSGDQESLQTSNTEDDRATLHLAETHKSRRFNRPLASFAFVPNQQTKHLVSVSRDGDIEFSVTPDPHLVAWSARGELGIELGRRWRVFQPVLGVDGQPRPWDTPAPTSEPALRINGSSKLPTTFGRGDDDGFPALPPAPHRLAPPRPQAQLYSPASIARIPLERGPGDATPRPSASAPLPEDTTSLHPTRFNAHFASPGRGMKVSHSRKASKSPAPRASSKSRVPSGQKSSVRVVRDDISVVMRRRVLRGYALGPESANFALNAAIAKDDPAGTDSHKLTALWKWMEHSRHLFPPGSSSCNGYDFAFRGVLAIWDGFEPTPVTTVPPPLPAEEQTSLLEALVDGTIQDSPPSMRSMHHQRSEDALDGGYASAVARVNSRRFRPRDLAMEKVMVATAKLEQRRLALAICGWDLDEMGLNDRIMEFEKAGSPTRAACWAMFSNQYAKALEILMVSTDERHRIMSGTLAALLPPNAERKPAKEHYERMIVRLEDPYLRVMMLYAALHDWEEIIREEVLPFDERLAIVLFFFDDRALSSYLRGRAEALRYTADLEGLILTGIATKAGADILDAYVDIAGDVQTAALLTSYVICPPERQRSVDASSDHTRDEERLFERAERWAEAYRTLLDSWRLFDYRCKFDIARGQLLSEALAARGGPAEAPYSWVPGQLRVRCNTCKKLLETGVEARNKGMQCPTCKKPFPRCVICMLALEVPAEDVRASNLGANSTPHDTVDDGFIFCSTCRHGGHARHVLEWFFGSSEGEDGSIAPEAEAHEVCAVGECDCRCADLF</sequence>
<feature type="domain" description="MIOS-like alpha-solenoid" evidence="6">
    <location>
        <begin position="728"/>
        <end position="869"/>
    </location>
</feature>
<keyword evidence="8" id="KW-1185">Reference proteome</keyword>
<evidence type="ECO:0000256" key="2">
    <source>
        <dbReference type="ARBA" id="ARBA00022574"/>
    </source>
</evidence>
<organism evidence="7 8">
    <name type="scientific">Exidia glandulosa HHB12029</name>
    <dbReference type="NCBI Taxonomy" id="1314781"/>
    <lineage>
        <taxon>Eukaryota</taxon>
        <taxon>Fungi</taxon>
        <taxon>Dikarya</taxon>
        <taxon>Basidiomycota</taxon>
        <taxon>Agaricomycotina</taxon>
        <taxon>Agaricomycetes</taxon>
        <taxon>Auriculariales</taxon>
        <taxon>Exidiaceae</taxon>
        <taxon>Exidia</taxon>
    </lineage>
</organism>
<dbReference type="Pfam" id="PF21720">
    <property type="entry name" value="MIOS_WD40"/>
    <property type="match status" value="1"/>
</dbReference>
<evidence type="ECO:0000256" key="3">
    <source>
        <dbReference type="ARBA" id="ARBA00022737"/>
    </source>
</evidence>
<dbReference type="InterPro" id="IPR001680">
    <property type="entry name" value="WD40_rpt"/>
</dbReference>
<comment type="similarity">
    <text evidence="1">Belongs to the WD repeat mio family.</text>
</comment>
<reference evidence="7 8" key="1">
    <citation type="journal article" date="2016" name="Mol. Biol. Evol.">
        <title>Comparative Genomics of Early-Diverging Mushroom-Forming Fungi Provides Insights into the Origins of Lignocellulose Decay Capabilities.</title>
        <authorList>
            <person name="Nagy L.G."/>
            <person name="Riley R."/>
            <person name="Tritt A."/>
            <person name="Adam C."/>
            <person name="Daum C."/>
            <person name="Floudas D."/>
            <person name="Sun H."/>
            <person name="Yadav J.S."/>
            <person name="Pangilinan J."/>
            <person name="Larsson K.H."/>
            <person name="Matsuura K."/>
            <person name="Barry K."/>
            <person name="Labutti K."/>
            <person name="Kuo R."/>
            <person name="Ohm R.A."/>
            <person name="Bhattacharya S.S."/>
            <person name="Shirouzu T."/>
            <person name="Yoshinaga Y."/>
            <person name="Martin F.M."/>
            <person name="Grigoriev I.V."/>
            <person name="Hibbett D.S."/>
        </authorList>
    </citation>
    <scope>NUCLEOTIDE SEQUENCE [LARGE SCALE GENOMIC DNA]</scope>
    <source>
        <strain evidence="7 8">HHB12029</strain>
    </source>
</reference>
<dbReference type="InterPro" id="IPR036322">
    <property type="entry name" value="WD40_repeat_dom_sf"/>
</dbReference>
<gene>
    <name evidence="7" type="ORF">EXIGLDRAFT_683557</name>
</gene>
<evidence type="ECO:0000256" key="4">
    <source>
        <dbReference type="SAM" id="MobiDB-lite"/>
    </source>
</evidence>
<dbReference type="CDD" id="cd16691">
    <property type="entry name" value="mRING-H2-C3H3C2_Mio"/>
    <property type="match status" value="1"/>
</dbReference>
<dbReference type="GO" id="GO:1904263">
    <property type="term" value="P:positive regulation of TORC1 signaling"/>
    <property type="evidence" value="ECO:0007669"/>
    <property type="project" value="TreeGrafter"/>
</dbReference>
<evidence type="ECO:0000259" key="6">
    <source>
        <dbReference type="Pfam" id="PF21719"/>
    </source>
</evidence>
<evidence type="ECO:0000313" key="7">
    <source>
        <dbReference type="EMBL" id="KZV83686.1"/>
    </source>
</evidence>
<evidence type="ECO:0000256" key="1">
    <source>
        <dbReference type="ARBA" id="ARBA00009713"/>
    </source>
</evidence>
<feature type="compositionally biased region" description="Low complexity" evidence="4">
    <location>
        <begin position="555"/>
        <end position="576"/>
    </location>
</feature>
<dbReference type="InterPro" id="IPR015943">
    <property type="entry name" value="WD40/YVTN_repeat-like_dom_sf"/>
</dbReference>
<evidence type="ECO:0000259" key="5">
    <source>
        <dbReference type="Pfam" id="PF17034"/>
    </source>
</evidence>
<dbReference type="EMBL" id="KV426258">
    <property type="protein sequence ID" value="KZV83686.1"/>
    <property type="molecule type" value="Genomic_DNA"/>
</dbReference>
<accession>A0A165D398</accession>
<dbReference type="GO" id="GO:0005737">
    <property type="term" value="C:cytoplasm"/>
    <property type="evidence" value="ECO:0007669"/>
    <property type="project" value="TreeGrafter"/>
</dbReference>
<dbReference type="Pfam" id="PF21719">
    <property type="entry name" value="MIOS_a-sol"/>
    <property type="match status" value="1"/>
</dbReference>